<feature type="compositionally biased region" description="Acidic residues" evidence="1">
    <location>
        <begin position="108"/>
        <end position="120"/>
    </location>
</feature>
<reference evidence="2 3" key="1">
    <citation type="journal article" date="2014" name="Proc. Natl. Acad. Sci. U.S.A.">
        <title>Trajectory and genomic determinants of fungal-pathogen speciation and host adaptation.</title>
        <authorList>
            <person name="Hu X."/>
            <person name="Xiao G."/>
            <person name="Zheng P."/>
            <person name="Shang Y."/>
            <person name="Su Y."/>
            <person name="Zhang X."/>
            <person name="Liu X."/>
            <person name="Zhan S."/>
            <person name="St Leger R.J."/>
            <person name="Wang C."/>
        </authorList>
    </citation>
    <scope>NUCLEOTIDE SEQUENCE [LARGE SCALE GENOMIC DNA]</scope>
    <source>
        <strain evidence="2 3">ARSEF 977</strain>
    </source>
</reference>
<keyword evidence="3" id="KW-1185">Reference proteome</keyword>
<evidence type="ECO:0000313" key="3">
    <source>
        <dbReference type="Proteomes" id="UP000031192"/>
    </source>
</evidence>
<feature type="compositionally biased region" description="Basic and acidic residues" evidence="1">
    <location>
        <begin position="121"/>
        <end position="144"/>
    </location>
</feature>
<gene>
    <name evidence="2" type="ORF">MGU_11262</name>
</gene>
<evidence type="ECO:0000313" key="2">
    <source>
        <dbReference type="EMBL" id="KID81368.1"/>
    </source>
</evidence>
<comment type="caution">
    <text evidence="2">The sequence shown here is derived from an EMBL/GenBank/DDBJ whole genome shotgun (WGS) entry which is preliminary data.</text>
</comment>
<accession>A0A0B4GFW3</accession>
<name>A0A0B4GFW3_METGA</name>
<feature type="region of interest" description="Disordered" evidence="1">
    <location>
        <begin position="102"/>
        <end position="145"/>
    </location>
</feature>
<dbReference type="EMBL" id="AZNH01000157">
    <property type="protein sequence ID" value="KID81368.1"/>
    <property type="molecule type" value="Genomic_DNA"/>
</dbReference>
<dbReference type="PANTHER" id="PTHR36826:SF1">
    <property type="entry name" value="PROTEIN ECM13"/>
    <property type="match status" value="1"/>
</dbReference>
<dbReference type="PANTHER" id="PTHR36826">
    <property type="entry name" value="PROTEIN ECM13"/>
    <property type="match status" value="1"/>
</dbReference>
<organism evidence="2 3">
    <name type="scientific">Metarhizium guizhouense (strain ARSEF 977)</name>
    <dbReference type="NCBI Taxonomy" id="1276136"/>
    <lineage>
        <taxon>Eukaryota</taxon>
        <taxon>Fungi</taxon>
        <taxon>Dikarya</taxon>
        <taxon>Ascomycota</taxon>
        <taxon>Pezizomycotina</taxon>
        <taxon>Sordariomycetes</taxon>
        <taxon>Hypocreomycetidae</taxon>
        <taxon>Hypocreales</taxon>
        <taxon>Clavicipitaceae</taxon>
        <taxon>Metarhizium</taxon>
    </lineage>
</organism>
<sequence>MQHSTPTSIVDETFQAHVEPTSGDWERLSMFDSHNLYSLAHTVRDKLLQEAAKADQDLRRLVCHANLLDSLCIELSNTSSEIVESYEDRGEEWYEGDVGQIEDKCESDGDSDDSDNSDDSNDSHNSHNSHDSNSEPDEDLRLDSDSDSNIFLTSTEISTYQAKANDSRVLWVVPQDNIITQLSKWKVESNYSWMCKSRHITSFVSAD</sequence>
<proteinExistence type="predicted"/>
<protein>
    <submittedName>
        <fullName evidence="2">Uncharacterized protein</fullName>
    </submittedName>
</protein>
<dbReference type="InterPro" id="IPR037738">
    <property type="entry name" value="Ecm13-like"/>
</dbReference>
<evidence type="ECO:0000256" key="1">
    <source>
        <dbReference type="SAM" id="MobiDB-lite"/>
    </source>
</evidence>
<dbReference type="AlphaFoldDB" id="A0A0B4GFW3"/>
<dbReference type="HOGENOM" id="CLU_1326666_0_0_1"/>
<dbReference type="Proteomes" id="UP000031192">
    <property type="component" value="Unassembled WGS sequence"/>
</dbReference>